<protein>
    <recommendedName>
        <fullName evidence="3">alpha-glucosidase</fullName>
        <ecNumber evidence="3">3.2.1.20</ecNumber>
    </recommendedName>
</protein>
<feature type="domain" description="Glycoside hydrolase family 31 TIM barrel" evidence="5">
    <location>
        <begin position="194"/>
        <end position="498"/>
    </location>
</feature>
<dbReference type="PANTHER" id="PTHR22762:SF89">
    <property type="entry name" value="ALPHA-XYLOSIDASE"/>
    <property type="match status" value="1"/>
</dbReference>
<dbReference type="Gene3D" id="3.20.20.80">
    <property type="entry name" value="Glycosidases"/>
    <property type="match status" value="1"/>
</dbReference>
<comment type="caution">
    <text evidence="7">The sequence shown here is derived from an EMBL/GenBank/DDBJ whole genome shotgun (WGS) entry which is preliminary data.</text>
</comment>
<evidence type="ECO:0000259" key="6">
    <source>
        <dbReference type="Pfam" id="PF21365"/>
    </source>
</evidence>
<dbReference type="SUPFAM" id="SSF51011">
    <property type="entry name" value="Glycosyl hydrolase domain"/>
    <property type="match status" value="1"/>
</dbReference>
<proteinExistence type="inferred from homology"/>
<dbReference type="OrthoDB" id="1334205at2759"/>
<comment type="similarity">
    <text evidence="2 4">Belongs to the glycosyl hydrolase 31 family.</text>
</comment>
<comment type="catalytic activity">
    <reaction evidence="1">
        <text>Hydrolysis of terminal, non-reducing (1-&gt;4)-linked alpha-D-glucose residues with release of alpha-D-glucose.</text>
        <dbReference type="EC" id="3.2.1.20"/>
    </reaction>
</comment>
<dbReference type="SUPFAM" id="SSF51445">
    <property type="entry name" value="(Trans)glycosidases"/>
    <property type="match status" value="1"/>
</dbReference>
<dbReference type="InterPro" id="IPR013780">
    <property type="entry name" value="Glyco_hydro_b"/>
</dbReference>
<name>A0A9P4NN90_9PEZI</name>
<dbReference type="PANTHER" id="PTHR22762">
    <property type="entry name" value="ALPHA-GLUCOSIDASE"/>
    <property type="match status" value="1"/>
</dbReference>
<dbReference type="CDD" id="cd06595">
    <property type="entry name" value="GH31_u1"/>
    <property type="match status" value="1"/>
</dbReference>
<gene>
    <name evidence="7" type="ORF">EJ08DRAFT_680265</name>
</gene>
<dbReference type="EC" id="3.2.1.20" evidence="3"/>
<sequence length="802" mass="90931">MEEYKFPCEPLANSESIVAGPHYRFTIINEKCIRYEWSSDGKFEDRASTFAINRKFAKTDFLVENKEDKLEISGSGWLLTYDKKKFSTNGLSVIFNSKQTEWGGEWHYGHEPQLNLGGTARTLDLVDGRCDMGTGIIARAGYAALDDSKSMLLDGEGFIAVRETGDRIDGYLFHYGYDYKGAMESFYAISGKQPVVPRWCLGNWWSRYHAYNENEYLELMDKFKEEDIPLSVAVIDMDWHRVKGDDIPHVGWTGYSWNKELFPNPERFQKALHDRGLKVTLNDHPHAGIHCHEDLYEEMAKVLEHDTTFKKPILFDGTDPKFMHAYLNVLHRKLEEQGCDFWWIDWQQGLDSRVFGLDPLWLLNHFQFLDAERHRPADPIIFSRYAGPGSHRYPVGFSGDTVASWASLQFQSEFTATASNIGYGWWSHDIGGHLPGQRDDECTTRWVQLGALSPVLRLHSTVNRWMSKEPWLYRSESEKAIKEIMRFRHRLVPYIYTMNVATTPLIQPLYWKFPDREVAYRFPNQYFFGSSLVVGPVVIPTDTRTRLAKTKVWVPLTRHVDIMTGTVYDGDRELDMYRALDRVPILASEGSIIPLDAALVPANGCANPDAFEILVVVGDDGEFTIMEESDDEGKTNPKHESRRAISVKYDQASGRLTTKGAGRGWTFRFLSTVISVFDVEVTIGGSTSNDVECGISTIPFLSTIIKIPCTEDANVPIVVELGKNPQLTVLDNTNTISDLILGFQMPFKTKDMIWEALDNSQPTGVKLGRLFSLGLDEVFSGPLVEVLLADSRAESGGCGLGR</sequence>
<dbReference type="GO" id="GO:0004558">
    <property type="term" value="F:alpha-1,4-glucosidase activity"/>
    <property type="evidence" value="ECO:0007669"/>
    <property type="project" value="UniProtKB-EC"/>
</dbReference>
<organism evidence="7 8">
    <name type="scientific">Tothia fuscella</name>
    <dbReference type="NCBI Taxonomy" id="1048955"/>
    <lineage>
        <taxon>Eukaryota</taxon>
        <taxon>Fungi</taxon>
        <taxon>Dikarya</taxon>
        <taxon>Ascomycota</taxon>
        <taxon>Pezizomycotina</taxon>
        <taxon>Dothideomycetes</taxon>
        <taxon>Pleosporomycetidae</taxon>
        <taxon>Venturiales</taxon>
        <taxon>Cylindrosympodiaceae</taxon>
        <taxon>Tothia</taxon>
    </lineage>
</organism>
<dbReference type="EMBL" id="MU007051">
    <property type="protein sequence ID" value="KAF2428935.1"/>
    <property type="molecule type" value="Genomic_DNA"/>
</dbReference>
<dbReference type="Gene3D" id="2.60.40.1180">
    <property type="entry name" value="Golgi alpha-mannosidase II"/>
    <property type="match status" value="1"/>
</dbReference>
<evidence type="ECO:0000256" key="3">
    <source>
        <dbReference type="ARBA" id="ARBA00012741"/>
    </source>
</evidence>
<evidence type="ECO:0000313" key="8">
    <source>
        <dbReference type="Proteomes" id="UP000800235"/>
    </source>
</evidence>
<reference evidence="7" key="1">
    <citation type="journal article" date="2020" name="Stud. Mycol.">
        <title>101 Dothideomycetes genomes: a test case for predicting lifestyles and emergence of pathogens.</title>
        <authorList>
            <person name="Haridas S."/>
            <person name="Albert R."/>
            <person name="Binder M."/>
            <person name="Bloem J."/>
            <person name="Labutti K."/>
            <person name="Salamov A."/>
            <person name="Andreopoulos B."/>
            <person name="Baker S."/>
            <person name="Barry K."/>
            <person name="Bills G."/>
            <person name="Bluhm B."/>
            <person name="Cannon C."/>
            <person name="Castanera R."/>
            <person name="Culley D."/>
            <person name="Daum C."/>
            <person name="Ezra D."/>
            <person name="Gonzalez J."/>
            <person name="Henrissat B."/>
            <person name="Kuo A."/>
            <person name="Liang C."/>
            <person name="Lipzen A."/>
            <person name="Lutzoni F."/>
            <person name="Magnuson J."/>
            <person name="Mondo S."/>
            <person name="Nolan M."/>
            <person name="Ohm R."/>
            <person name="Pangilinan J."/>
            <person name="Park H.-J."/>
            <person name="Ramirez L."/>
            <person name="Alfaro M."/>
            <person name="Sun H."/>
            <person name="Tritt A."/>
            <person name="Yoshinaga Y."/>
            <person name="Zwiers L.-H."/>
            <person name="Turgeon B."/>
            <person name="Goodwin S."/>
            <person name="Spatafora J."/>
            <person name="Crous P."/>
            <person name="Grigoriev I."/>
        </authorList>
    </citation>
    <scope>NUCLEOTIDE SEQUENCE</scope>
    <source>
        <strain evidence="7">CBS 130266</strain>
    </source>
</reference>
<dbReference type="InterPro" id="IPR000322">
    <property type="entry name" value="Glyco_hydro_31_TIM"/>
</dbReference>
<accession>A0A9P4NN90</accession>
<evidence type="ECO:0000313" key="7">
    <source>
        <dbReference type="EMBL" id="KAF2428935.1"/>
    </source>
</evidence>
<feature type="domain" description="Glycosyl hydrolase family 31 C-terminal" evidence="6">
    <location>
        <begin position="503"/>
        <end position="593"/>
    </location>
</feature>
<keyword evidence="4" id="KW-0326">Glycosidase</keyword>
<evidence type="ECO:0000256" key="2">
    <source>
        <dbReference type="ARBA" id="ARBA00007806"/>
    </source>
</evidence>
<dbReference type="InterPro" id="IPR017853">
    <property type="entry name" value="GH"/>
</dbReference>
<keyword evidence="8" id="KW-1185">Reference proteome</keyword>
<dbReference type="AlphaFoldDB" id="A0A9P4NN90"/>
<evidence type="ECO:0000259" key="5">
    <source>
        <dbReference type="Pfam" id="PF01055"/>
    </source>
</evidence>
<dbReference type="Pfam" id="PF01055">
    <property type="entry name" value="Glyco_hydro_31_2nd"/>
    <property type="match status" value="1"/>
</dbReference>
<keyword evidence="4" id="KW-0378">Hydrolase</keyword>
<evidence type="ECO:0000256" key="1">
    <source>
        <dbReference type="ARBA" id="ARBA00001657"/>
    </source>
</evidence>
<evidence type="ECO:0000256" key="4">
    <source>
        <dbReference type="RuleBase" id="RU361185"/>
    </source>
</evidence>
<dbReference type="Proteomes" id="UP000800235">
    <property type="component" value="Unassembled WGS sequence"/>
</dbReference>
<dbReference type="GO" id="GO:0005975">
    <property type="term" value="P:carbohydrate metabolic process"/>
    <property type="evidence" value="ECO:0007669"/>
    <property type="project" value="InterPro"/>
</dbReference>
<dbReference type="Pfam" id="PF21365">
    <property type="entry name" value="Glyco_hydro_31_3rd"/>
    <property type="match status" value="1"/>
</dbReference>
<dbReference type="InterPro" id="IPR048395">
    <property type="entry name" value="Glyco_hydro_31_C"/>
</dbReference>
<dbReference type="GO" id="GO:0006491">
    <property type="term" value="P:N-glycan processing"/>
    <property type="evidence" value="ECO:0007669"/>
    <property type="project" value="TreeGrafter"/>
</dbReference>